<evidence type="ECO:0000313" key="4">
    <source>
        <dbReference type="EMBL" id="MBE9374585.1"/>
    </source>
</evidence>
<dbReference type="AlphaFoldDB" id="A0A929FZH7"/>
<evidence type="ECO:0000313" key="5">
    <source>
        <dbReference type="Proteomes" id="UP000598360"/>
    </source>
</evidence>
<dbReference type="Gene3D" id="3.30.497.10">
    <property type="entry name" value="Antithrombin, subunit I, domain 2"/>
    <property type="match status" value="1"/>
</dbReference>
<dbReference type="GO" id="GO:0005615">
    <property type="term" value="C:extracellular space"/>
    <property type="evidence" value="ECO:0007669"/>
    <property type="project" value="InterPro"/>
</dbReference>
<dbReference type="PANTHER" id="PTHR11461:SF211">
    <property type="entry name" value="GH10112P-RELATED"/>
    <property type="match status" value="1"/>
</dbReference>
<gene>
    <name evidence="4" type="ORF">IQ251_09000</name>
</gene>
<organism evidence="4 5">
    <name type="scientific">Saccharopolyspora montiporae</name>
    <dbReference type="NCBI Taxonomy" id="2781240"/>
    <lineage>
        <taxon>Bacteria</taxon>
        <taxon>Bacillati</taxon>
        <taxon>Actinomycetota</taxon>
        <taxon>Actinomycetes</taxon>
        <taxon>Pseudonocardiales</taxon>
        <taxon>Pseudonocardiaceae</taxon>
        <taxon>Saccharopolyspora</taxon>
    </lineage>
</organism>
<feature type="region of interest" description="Disordered" evidence="2">
    <location>
        <begin position="1"/>
        <end position="28"/>
    </location>
</feature>
<dbReference type="PROSITE" id="PS00284">
    <property type="entry name" value="SERPIN"/>
    <property type="match status" value="1"/>
</dbReference>
<dbReference type="InterPro" id="IPR000215">
    <property type="entry name" value="Serpin_fam"/>
</dbReference>
<dbReference type="Proteomes" id="UP000598360">
    <property type="component" value="Unassembled WGS sequence"/>
</dbReference>
<accession>A0A929FZH7</accession>
<comment type="similarity">
    <text evidence="1">Belongs to the serpin family.</text>
</comment>
<dbReference type="EMBL" id="JADEYC010000014">
    <property type="protein sequence ID" value="MBE9374585.1"/>
    <property type="molecule type" value="Genomic_DNA"/>
</dbReference>
<feature type="domain" description="Serpin" evidence="3">
    <location>
        <begin position="39"/>
        <end position="392"/>
    </location>
</feature>
<evidence type="ECO:0000259" key="3">
    <source>
        <dbReference type="SMART" id="SM00093"/>
    </source>
</evidence>
<dbReference type="CDD" id="cd19590">
    <property type="entry name" value="serpin_thermopin-like"/>
    <property type="match status" value="1"/>
</dbReference>
<dbReference type="InterPro" id="IPR042185">
    <property type="entry name" value="Serpin_sf_2"/>
</dbReference>
<evidence type="ECO:0000256" key="2">
    <source>
        <dbReference type="SAM" id="MobiDB-lite"/>
    </source>
</evidence>
<keyword evidence="5" id="KW-1185">Reference proteome</keyword>
<dbReference type="SUPFAM" id="SSF56574">
    <property type="entry name" value="Serpins"/>
    <property type="match status" value="1"/>
</dbReference>
<sequence length="393" mass="41554">MPPAARAPPGARGWQTRRAPGPDAERSTPAVREHLDFCLSLHQRFPASGAASTCWSPYSVVSALGLAAAATAGATRQELVTALRSDPGPLGRAVGAAADLPGAGDGGPELAVANTLWTRSDVPVEDAYLQQLRGWPGSAVRSAPFAEDPDGARRSINADVADTTRGLIPELLDAGSVHPNTVAALVNALYLKLAWQHPFDTAATKRRAFHAPGGRREVATMRHTRTFGYAAQHGWQVVALPLAGGAEAVVLLPDGELTAAEPDLDAARLTDLLQAPQDRRLDLYLPKFEVTGRAELQQPLGALGVRTLFTPAADFSALTSLPLRVSTIVHQAVLEADESGIEGAAATAVMMRLTSAVREPDPLVVRVDRPFLFLVRHPGTGLVYFLARVTDPS</sequence>
<dbReference type="PANTHER" id="PTHR11461">
    <property type="entry name" value="SERINE PROTEASE INHIBITOR, SERPIN"/>
    <property type="match status" value="1"/>
</dbReference>
<dbReference type="InterPro" id="IPR036186">
    <property type="entry name" value="Serpin_sf"/>
</dbReference>
<evidence type="ECO:0000256" key="1">
    <source>
        <dbReference type="RuleBase" id="RU000411"/>
    </source>
</evidence>
<proteinExistence type="inferred from homology"/>
<dbReference type="InterPro" id="IPR042178">
    <property type="entry name" value="Serpin_sf_1"/>
</dbReference>
<comment type="caution">
    <text evidence="4">The sequence shown here is derived from an EMBL/GenBank/DDBJ whole genome shotgun (WGS) entry which is preliminary data.</text>
</comment>
<dbReference type="InterPro" id="IPR023796">
    <property type="entry name" value="Serpin_dom"/>
</dbReference>
<dbReference type="InterPro" id="IPR023795">
    <property type="entry name" value="Serpin_CS"/>
</dbReference>
<dbReference type="GO" id="GO:0004867">
    <property type="term" value="F:serine-type endopeptidase inhibitor activity"/>
    <property type="evidence" value="ECO:0007669"/>
    <property type="project" value="InterPro"/>
</dbReference>
<dbReference type="Gene3D" id="2.30.39.10">
    <property type="entry name" value="Alpha-1-antitrypsin, domain 1"/>
    <property type="match status" value="1"/>
</dbReference>
<protein>
    <submittedName>
        <fullName evidence="4">Serpin family protein</fullName>
    </submittedName>
</protein>
<dbReference type="SMART" id="SM00093">
    <property type="entry name" value="SERPIN"/>
    <property type="match status" value="1"/>
</dbReference>
<name>A0A929FZH7_9PSEU</name>
<reference evidence="4" key="1">
    <citation type="submission" date="2020-10" db="EMBL/GenBank/DDBJ databases">
        <title>Diversity and distribution of actinomycetes associated with coral in the coast of Hainan.</title>
        <authorList>
            <person name="Li F."/>
        </authorList>
    </citation>
    <scope>NUCLEOTIDE SEQUENCE</scope>
    <source>
        <strain evidence="4">HNM0983</strain>
    </source>
</reference>
<dbReference type="Pfam" id="PF00079">
    <property type="entry name" value="Serpin"/>
    <property type="match status" value="1"/>
</dbReference>